<name>A0A4Q9P946_9APHY</name>
<sequence>MARYQPHFSCPLFSKGSVVSQTSQKNMNRKYVEDESFPRRLTLPSRHCVKGEECHRRARGFEGKLVG</sequence>
<dbReference type="Proteomes" id="UP000292082">
    <property type="component" value="Unassembled WGS sequence"/>
</dbReference>
<gene>
    <name evidence="1" type="ORF">BD310DRAFT_942773</name>
</gene>
<evidence type="ECO:0000313" key="2">
    <source>
        <dbReference type="Proteomes" id="UP000292082"/>
    </source>
</evidence>
<evidence type="ECO:0000313" key="1">
    <source>
        <dbReference type="EMBL" id="TBU51084.1"/>
    </source>
</evidence>
<accession>A0A4Q9P946</accession>
<organism evidence="1 2">
    <name type="scientific">Dichomitus squalens</name>
    <dbReference type="NCBI Taxonomy" id="114155"/>
    <lineage>
        <taxon>Eukaryota</taxon>
        <taxon>Fungi</taxon>
        <taxon>Dikarya</taxon>
        <taxon>Basidiomycota</taxon>
        <taxon>Agaricomycotina</taxon>
        <taxon>Agaricomycetes</taxon>
        <taxon>Polyporales</taxon>
        <taxon>Polyporaceae</taxon>
        <taxon>Dichomitus</taxon>
    </lineage>
</organism>
<reference evidence="1 2" key="1">
    <citation type="submission" date="2019-01" db="EMBL/GenBank/DDBJ databases">
        <title>Draft genome sequences of three monokaryotic isolates of the white-rot basidiomycete fungus Dichomitus squalens.</title>
        <authorList>
            <consortium name="DOE Joint Genome Institute"/>
            <person name="Lopez S.C."/>
            <person name="Andreopoulos B."/>
            <person name="Pangilinan J."/>
            <person name="Lipzen A."/>
            <person name="Riley R."/>
            <person name="Ahrendt S."/>
            <person name="Ng V."/>
            <person name="Barry K."/>
            <person name="Daum C."/>
            <person name="Grigoriev I.V."/>
            <person name="Hilden K.S."/>
            <person name="Makela M.R."/>
            <person name="de Vries R.P."/>
        </authorList>
    </citation>
    <scope>NUCLEOTIDE SEQUENCE [LARGE SCALE GENOMIC DNA]</scope>
    <source>
        <strain evidence="1 2">CBS 464.89</strain>
    </source>
</reference>
<dbReference type="EMBL" id="ML145405">
    <property type="protein sequence ID" value="TBU51084.1"/>
    <property type="molecule type" value="Genomic_DNA"/>
</dbReference>
<keyword evidence="2" id="KW-1185">Reference proteome</keyword>
<protein>
    <submittedName>
        <fullName evidence="1">Uncharacterized protein</fullName>
    </submittedName>
</protein>
<proteinExistence type="predicted"/>
<dbReference type="AlphaFoldDB" id="A0A4Q9P946"/>